<evidence type="ECO:0000256" key="1">
    <source>
        <dbReference type="SAM" id="Phobius"/>
    </source>
</evidence>
<dbReference type="Proteomes" id="UP000095787">
    <property type="component" value="Unassembled WGS sequence"/>
</dbReference>
<organism evidence="2 3">
    <name type="scientific">[Ruminococcus] torques</name>
    <dbReference type="NCBI Taxonomy" id="33039"/>
    <lineage>
        <taxon>Bacteria</taxon>
        <taxon>Bacillati</taxon>
        <taxon>Bacillota</taxon>
        <taxon>Clostridia</taxon>
        <taxon>Lachnospirales</taxon>
        <taxon>Lachnospiraceae</taxon>
        <taxon>Mediterraneibacter</taxon>
    </lineage>
</organism>
<proteinExistence type="predicted"/>
<protein>
    <submittedName>
        <fullName evidence="2">Uncharacterized protein</fullName>
    </submittedName>
</protein>
<name>A0A173ZBH5_9FIRM</name>
<reference evidence="2 3" key="1">
    <citation type="submission" date="2015-09" db="EMBL/GenBank/DDBJ databases">
        <authorList>
            <consortium name="Pathogen Informatics"/>
        </authorList>
    </citation>
    <scope>NUCLEOTIDE SEQUENCE [LARGE SCALE GENOMIC DNA]</scope>
    <source>
        <strain evidence="2 3">2789STDY5834841</strain>
    </source>
</reference>
<keyword evidence="1" id="KW-1133">Transmembrane helix</keyword>
<keyword evidence="1" id="KW-0812">Transmembrane</keyword>
<accession>A0A173ZBH5</accession>
<gene>
    <name evidence="2" type="ORF">ERS852456_00658</name>
</gene>
<feature type="transmembrane region" description="Helical" evidence="1">
    <location>
        <begin position="6"/>
        <end position="25"/>
    </location>
</feature>
<evidence type="ECO:0000313" key="2">
    <source>
        <dbReference type="EMBL" id="CUN72816.1"/>
    </source>
</evidence>
<evidence type="ECO:0000313" key="3">
    <source>
        <dbReference type="Proteomes" id="UP000095787"/>
    </source>
</evidence>
<dbReference type="AlphaFoldDB" id="A0A173ZBH5"/>
<sequence>MNKKRLIPLISILLVFSFIGLFFFYKRRKGFGKNIGGCCYRSA</sequence>
<dbReference type="EMBL" id="CYZO01000007">
    <property type="protein sequence ID" value="CUN72816.1"/>
    <property type="molecule type" value="Genomic_DNA"/>
</dbReference>
<keyword evidence="1" id="KW-0472">Membrane</keyword>